<feature type="compositionally biased region" description="Polar residues" evidence="1">
    <location>
        <begin position="328"/>
        <end position="342"/>
    </location>
</feature>
<protein>
    <submittedName>
        <fullName evidence="2">Proteasome subunit beta type-6</fullName>
    </submittedName>
</protein>
<name>L8IX89_9CETA</name>
<organism evidence="2 3">
    <name type="scientific">Bos mutus</name>
    <name type="common">wild yak</name>
    <dbReference type="NCBI Taxonomy" id="72004"/>
    <lineage>
        <taxon>Eukaryota</taxon>
        <taxon>Metazoa</taxon>
        <taxon>Chordata</taxon>
        <taxon>Craniata</taxon>
        <taxon>Vertebrata</taxon>
        <taxon>Euteleostomi</taxon>
        <taxon>Mammalia</taxon>
        <taxon>Eutheria</taxon>
        <taxon>Laurasiatheria</taxon>
        <taxon>Artiodactyla</taxon>
        <taxon>Ruminantia</taxon>
        <taxon>Pecora</taxon>
        <taxon>Bovidae</taxon>
        <taxon>Bovinae</taxon>
        <taxon>Bos</taxon>
    </lineage>
</organism>
<accession>L8IX89</accession>
<feature type="compositionally biased region" description="Polar residues" evidence="1">
    <location>
        <begin position="629"/>
        <end position="649"/>
    </location>
</feature>
<dbReference type="AlphaFoldDB" id="L8IX89"/>
<gene>
    <name evidence="2" type="ORF">M91_21306</name>
</gene>
<dbReference type="Proteomes" id="UP000011080">
    <property type="component" value="Unassembled WGS sequence"/>
</dbReference>
<dbReference type="EMBL" id="JH880468">
    <property type="protein sequence ID" value="ELR61235.1"/>
    <property type="molecule type" value="Genomic_DNA"/>
</dbReference>
<dbReference type="GO" id="GO:0000502">
    <property type="term" value="C:proteasome complex"/>
    <property type="evidence" value="ECO:0007669"/>
    <property type="project" value="UniProtKB-KW"/>
</dbReference>
<feature type="region of interest" description="Disordered" evidence="1">
    <location>
        <begin position="628"/>
        <end position="717"/>
    </location>
</feature>
<dbReference type="InterPro" id="IPR029055">
    <property type="entry name" value="Ntn_hydrolases_N"/>
</dbReference>
<reference evidence="2 3" key="1">
    <citation type="journal article" date="2012" name="Nat. Genet.">
        <title>The yak genome and adaptation to life at high altitude.</title>
        <authorList>
            <person name="Qiu Q."/>
            <person name="Zhang G."/>
            <person name="Ma T."/>
            <person name="Qian W."/>
            <person name="Wang J."/>
            <person name="Ye Z."/>
            <person name="Cao C."/>
            <person name="Hu Q."/>
            <person name="Kim J."/>
            <person name="Larkin D.M."/>
            <person name="Auvil L."/>
            <person name="Capitanu B."/>
            <person name="Ma J."/>
            <person name="Lewin H.A."/>
            <person name="Qian X."/>
            <person name="Lang Y."/>
            <person name="Zhou R."/>
            <person name="Wang L."/>
            <person name="Wang K."/>
            <person name="Xia J."/>
            <person name="Liao S."/>
            <person name="Pan S."/>
            <person name="Lu X."/>
            <person name="Hou H."/>
            <person name="Wang Y."/>
            <person name="Zang X."/>
            <person name="Yin Y."/>
            <person name="Ma H."/>
            <person name="Zhang J."/>
            <person name="Wang Z."/>
            <person name="Zhang Y."/>
            <person name="Zhang D."/>
            <person name="Yonezawa T."/>
            <person name="Hasegawa M."/>
            <person name="Zhong Y."/>
            <person name="Liu W."/>
            <person name="Zhang Y."/>
            <person name="Huang Z."/>
            <person name="Zhang S."/>
            <person name="Long R."/>
            <person name="Yang H."/>
            <person name="Wang J."/>
            <person name="Lenstra J.A."/>
            <person name="Cooper D.N."/>
            <person name="Wu Y."/>
            <person name="Wang J."/>
            <person name="Shi P."/>
            <person name="Wang J."/>
            <person name="Liu J."/>
        </authorList>
    </citation>
    <scope>NUCLEOTIDE SEQUENCE [LARGE SCALE GENOMIC DNA]</scope>
    <source>
        <strain evidence="3">yakQH1</strain>
    </source>
</reference>
<evidence type="ECO:0000256" key="1">
    <source>
        <dbReference type="SAM" id="MobiDB-lite"/>
    </source>
</evidence>
<feature type="compositionally biased region" description="Basic and acidic residues" evidence="1">
    <location>
        <begin position="676"/>
        <end position="690"/>
    </location>
</feature>
<sequence>MGQPRGDQVGPRNTDMKKRRTGNQRKGEGHPVNAHLHRLNGSGEFRMLSHWVYWQSHFCSPLRHRWPVSRTIRKPSQCTVYPVAPGMCSAAKGLSSVPQIRAAFGSQFQLNLTCQILFSMREENSKFSLEGKTARAIQLQREEMRFSDHFSQDADVQYFTPGHLKVFKPDILPQFATYLVPECPGFIQEDQNVVPLRLTGHPSHSSLMVKWSPPARDKEGPKHRGPSIEATLAQMSLEVKSLPLRSWRKPHLLAPGPVQTMNLAASRFSSCQQHRPNPETIPLRGLWRSRMVGSFSRVQERKLENNLRTSEVFAGGGAEQGPLASSAHRGSQVPSKDENQGTQRRCQVTVGLVCSCWFSPFLGSGVQWDLPSTDFQVAGGSRQMRRRGRLTFDLRHDHLPAALLPVPPTSRISLQDKEVHSTILVLNKCFLGQRRERQPGLAVMEHQRQCPPGYQSNRDGDFFNSHLDLKTPETHHKLQFVGCILGKGRPLSSLMVCYGRWWHTELDGKEKMTSQEKNEKNVILVCSGSSHLDISQRISQERKFKKYATCPDKMSGITRLRNSPLRAGPGQTATSSAGPDDFQPKRPQGSGSSCINDYVDATCWEGVTKEECLQFTANALSLAMEKDSSSGGATAWQPLQNQGYSSSPTAEVMNDWGLADSGIRDCHDPTWPPGRTDQDKPENWHSHVEMSHSSVGREPGGPHPQEGRAEKSLPSPGLTACGMPGIDPVTATLEAALTPVTKIAAVSSAICLSSTVMEL</sequence>
<feature type="region of interest" description="Disordered" evidence="1">
    <location>
        <begin position="314"/>
        <end position="342"/>
    </location>
</feature>
<evidence type="ECO:0000313" key="3">
    <source>
        <dbReference type="Proteomes" id="UP000011080"/>
    </source>
</evidence>
<proteinExistence type="predicted"/>
<feature type="region of interest" description="Disordered" evidence="1">
    <location>
        <begin position="1"/>
        <end position="34"/>
    </location>
</feature>
<keyword evidence="2" id="KW-0647">Proteasome</keyword>
<feature type="region of interest" description="Disordered" evidence="1">
    <location>
        <begin position="557"/>
        <end position="592"/>
    </location>
</feature>
<dbReference type="SUPFAM" id="SSF56235">
    <property type="entry name" value="N-terminal nucleophile aminohydrolases (Ntn hydrolases)"/>
    <property type="match status" value="1"/>
</dbReference>
<feature type="region of interest" description="Disordered" evidence="1">
    <location>
        <begin position="205"/>
        <end position="226"/>
    </location>
</feature>
<evidence type="ECO:0000313" key="2">
    <source>
        <dbReference type="EMBL" id="ELR61235.1"/>
    </source>
</evidence>